<evidence type="ECO:0000313" key="1">
    <source>
        <dbReference type="EMBL" id="UYV83774.1"/>
    </source>
</evidence>
<name>A0ABY6LRD9_9ARAC</name>
<dbReference type="PANTHER" id="PTHR45913:SF5">
    <property type="entry name" value="GENERAL TRANSCRIPTION FACTOR II-I REPEAT DOMAIN-CONTAINING PROTEIN 2A-LIKE PROTEIN"/>
    <property type="match status" value="1"/>
</dbReference>
<gene>
    <name evidence="1" type="ORF">LAZ67_X000090</name>
</gene>
<sequence length="370" mass="42805">MEPGLHHHILSCMGLKDEREVLLSEIGLEGLSLELLLNEVVRSRVGAFALFKFWKTAEEKGRLYTCHDAQSTKLIIHQSILKRTEMDKNTKYESEESTYQKQDTQKHKRLRNAQCWRLSDWLTNHDRSGKIYSGIYRDEELMPGEKKDKKKGVEERSYMVYSSKLLSQEVGLLLITDAGVLLGRFYKVLRTSVSCFAPAFPHRAAVGFDAGLSLVHVVQAMIMDLRERPLLIIKQLEEHELMEFVGGERAALRPHVAFSCPICGLFINSVLDILIEEYNKRFSDFEKHVLTLKLTFEPHLVDIDVAPKEYQMELFEIGDDIFKSQFDLKKDPIEIWKTAVIYPRLRQHARRILSCFGSTYCCEATFSYMT</sequence>
<protein>
    <submittedName>
        <fullName evidence="1">Uncharacterized protein</fullName>
    </submittedName>
</protein>
<dbReference type="PANTHER" id="PTHR45913">
    <property type="entry name" value="EPM2A-INTERACTING PROTEIN 1"/>
    <property type="match status" value="1"/>
</dbReference>
<organism evidence="1 2">
    <name type="scientific">Cordylochernes scorpioides</name>
    <dbReference type="NCBI Taxonomy" id="51811"/>
    <lineage>
        <taxon>Eukaryota</taxon>
        <taxon>Metazoa</taxon>
        <taxon>Ecdysozoa</taxon>
        <taxon>Arthropoda</taxon>
        <taxon>Chelicerata</taxon>
        <taxon>Arachnida</taxon>
        <taxon>Pseudoscorpiones</taxon>
        <taxon>Cheliferoidea</taxon>
        <taxon>Chernetidae</taxon>
        <taxon>Cordylochernes</taxon>
    </lineage>
</organism>
<reference evidence="1 2" key="1">
    <citation type="submission" date="2022-03" db="EMBL/GenBank/DDBJ databases">
        <title>A chromosomal length assembly of Cordylochernes scorpioides.</title>
        <authorList>
            <person name="Zeh D."/>
            <person name="Zeh J."/>
        </authorList>
    </citation>
    <scope>NUCLEOTIDE SEQUENCE [LARGE SCALE GENOMIC DNA]</scope>
    <source>
        <strain evidence="1">IN4F17</strain>
        <tissue evidence="1">Whole Body</tissue>
    </source>
</reference>
<proteinExistence type="predicted"/>
<accession>A0ABY6LRD9</accession>
<keyword evidence="2" id="KW-1185">Reference proteome</keyword>
<dbReference type="Proteomes" id="UP001235939">
    <property type="component" value="Chromosome X"/>
</dbReference>
<evidence type="ECO:0000313" key="2">
    <source>
        <dbReference type="Proteomes" id="UP001235939"/>
    </source>
</evidence>
<dbReference type="EMBL" id="CP092886">
    <property type="protein sequence ID" value="UYV83774.1"/>
    <property type="molecule type" value="Genomic_DNA"/>
</dbReference>